<dbReference type="GO" id="GO:0032259">
    <property type="term" value="P:methylation"/>
    <property type="evidence" value="ECO:0007669"/>
    <property type="project" value="UniProtKB-KW"/>
</dbReference>
<dbReference type="InterPro" id="IPR029063">
    <property type="entry name" value="SAM-dependent_MTases_sf"/>
</dbReference>
<dbReference type="RefSeq" id="WP_020885726.1">
    <property type="nucleotide sequence ID" value="NZ_ATHI01000002.1"/>
</dbReference>
<dbReference type="PATRIC" id="fig|1121439.3.peg.226"/>
<evidence type="ECO:0000313" key="2">
    <source>
        <dbReference type="EMBL" id="EPR35736.1"/>
    </source>
</evidence>
<evidence type="ECO:0000313" key="3">
    <source>
        <dbReference type="Proteomes" id="UP000014975"/>
    </source>
</evidence>
<reference evidence="2 3" key="1">
    <citation type="journal article" date="2013" name="Genome Announc.">
        <title>Draft genome sequences for three mercury-methylating, sulfate-reducing bacteria.</title>
        <authorList>
            <person name="Brown S.D."/>
            <person name="Hurt R.A.Jr."/>
            <person name="Gilmour C.C."/>
            <person name="Elias D.A."/>
        </authorList>
    </citation>
    <scope>NUCLEOTIDE SEQUENCE [LARGE SCALE GENOMIC DNA]</scope>
    <source>
        <strain evidence="2 3">DSM 16529</strain>
    </source>
</reference>
<dbReference type="STRING" id="1121439.dsat_1840"/>
<feature type="domain" description="Ribosomal RNA methyltransferase FtsJ" evidence="1">
    <location>
        <begin position="160"/>
        <end position="215"/>
    </location>
</feature>
<keyword evidence="2" id="KW-0808">Transferase</keyword>
<dbReference type="GO" id="GO:0008168">
    <property type="term" value="F:methyltransferase activity"/>
    <property type="evidence" value="ECO:0007669"/>
    <property type="project" value="UniProtKB-KW"/>
</dbReference>
<accession>S7TG80</accession>
<dbReference type="AlphaFoldDB" id="S7TG80"/>
<keyword evidence="3" id="KW-1185">Reference proteome</keyword>
<sequence length="315" mass="34714">MTHDSPLPLNQNLTVYQAAPDYADDLARELAHMGVVVLARRDPLFVAEGSPVDAAWAQNVWLEAMVARVASIGETARTLRAMQRNWSAVPVGHYRRTALVVEKLPPVSARHLVFGAPAPSAPLGAFTLWDEHTLIASPRCKSPFANGAPHFEEDTVNPPNRAYLKLWEALTLLPERPVPGQLCLDLGGSPGGWAYVLQSLGARVLCIDKAPLDPRIAHLPLVETCLGSAFALEPRIAGAVDWLFSDVICYPERLLQMVRTWLLEGECRRFVCTVKLQGPCEKGTFETLDAFKAIPGSRLMHLSHNKHELTWIKLA</sequence>
<keyword evidence="2" id="KW-0489">Methyltransferase</keyword>
<comment type="caution">
    <text evidence="2">The sequence shown here is derived from an EMBL/GenBank/DDBJ whole genome shotgun (WGS) entry which is preliminary data.</text>
</comment>
<proteinExistence type="predicted"/>
<dbReference type="Proteomes" id="UP000014975">
    <property type="component" value="Unassembled WGS sequence"/>
</dbReference>
<dbReference type="SUPFAM" id="SSF53335">
    <property type="entry name" value="S-adenosyl-L-methionine-dependent methyltransferases"/>
    <property type="match status" value="1"/>
</dbReference>
<gene>
    <name evidence="2" type="ORF">dsat_1840</name>
</gene>
<dbReference type="EMBL" id="ATHI01000002">
    <property type="protein sequence ID" value="EPR35736.1"/>
    <property type="molecule type" value="Genomic_DNA"/>
</dbReference>
<evidence type="ECO:0000259" key="1">
    <source>
        <dbReference type="Pfam" id="PF01728"/>
    </source>
</evidence>
<dbReference type="PANTHER" id="PTHR37524:SF2">
    <property type="entry name" value="RIBOSOMAL RNA METHYLTRANSFERASE FTSJ DOMAIN-CONTAINING PROTEIN"/>
    <property type="match status" value="1"/>
</dbReference>
<dbReference type="Pfam" id="PF01728">
    <property type="entry name" value="FtsJ"/>
    <property type="match status" value="1"/>
</dbReference>
<dbReference type="PANTHER" id="PTHR37524">
    <property type="entry name" value="RIBOSOMAL RNA LARGE SUBUNIT METHYLTRANSFERASE M"/>
    <property type="match status" value="1"/>
</dbReference>
<dbReference type="OrthoDB" id="154490at2"/>
<organism evidence="2 3">
    <name type="scientific">Alkalidesulfovibrio alkalitolerans DSM 16529</name>
    <dbReference type="NCBI Taxonomy" id="1121439"/>
    <lineage>
        <taxon>Bacteria</taxon>
        <taxon>Pseudomonadati</taxon>
        <taxon>Thermodesulfobacteriota</taxon>
        <taxon>Desulfovibrionia</taxon>
        <taxon>Desulfovibrionales</taxon>
        <taxon>Desulfovibrionaceae</taxon>
        <taxon>Alkalidesulfovibrio</taxon>
    </lineage>
</organism>
<name>S7TG80_9BACT</name>
<protein>
    <submittedName>
        <fullName evidence="2">Ribosomal RNA methyltransferase RrmJ/FtsJ</fullName>
    </submittedName>
</protein>
<dbReference type="InterPro" id="IPR002877">
    <property type="entry name" value="RNA_MeTrfase_FtsJ_dom"/>
</dbReference>
<dbReference type="Gene3D" id="3.40.50.150">
    <property type="entry name" value="Vaccinia Virus protein VP39"/>
    <property type="match status" value="1"/>
</dbReference>
<dbReference type="eggNOG" id="COG2933">
    <property type="taxonomic scope" value="Bacteria"/>
</dbReference>